<name>A0A6A6QKG9_9PEZI</name>
<dbReference type="Pfam" id="PF08031">
    <property type="entry name" value="BBE"/>
    <property type="match status" value="1"/>
</dbReference>
<dbReference type="InterPro" id="IPR036861">
    <property type="entry name" value="Endochitinase-like_sf"/>
</dbReference>
<evidence type="ECO:0000256" key="5">
    <source>
        <dbReference type="ARBA" id="ARBA00023002"/>
    </source>
</evidence>
<evidence type="ECO:0000256" key="2">
    <source>
        <dbReference type="ARBA" id="ARBA00022630"/>
    </source>
</evidence>
<dbReference type="Pfam" id="PF01565">
    <property type="entry name" value="FAD_binding_4"/>
    <property type="match status" value="1"/>
</dbReference>
<evidence type="ECO:0000256" key="4">
    <source>
        <dbReference type="ARBA" id="ARBA00022827"/>
    </source>
</evidence>
<dbReference type="Gene3D" id="3.30.60.10">
    <property type="entry name" value="Endochitinase-like"/>
    <property type="match status" value="1"/>
</dbReference>
<dbReference type="OrthoDB" id="407275at2759"/>
<keyword evidence="2" id="KW-0285">Flavoprotein</keyword>
<dbReference type="InterPro" id="IPR006094">
    <property type="entry name" value="Oxid_FAD_bind_N"/>
</dbReference>
<dbReference type="Pfam" id="PF00187">
    <property type="entry name" value="Chitin_bind_1"/>
    <property type="match status" value="1"/>
</dbReference>
<feature type="domain" description="Chitin-binding type-1" evidence="8">
    <location>
        <begin position="31"/>
        <end position="77"/>
    </location>
</feature>
<dbReference type="InterPro" id="IPR050416">
    <property type="entry name" value="FAD-linked_Oxidoreductase"/>
</dbReference>
<feature type="chain" id="PRO_5025535542" evidence="7">
    <location>
        <begin position="21"/>
        <end position="575"/>
    </location>
</feature>
<dbReference type="Gene3D" id="3.40.462.20">
    <property type="match status" value="1"/>
</dbReference>
<evidence type="ECO:0000313" key="10">
    <source>
        <dbReference type="EMBL" id="KAF2491897.1"/>
    </source>
</evidence>
<dbReference type="SUPFAM" id="SSF57016">
    <property type="entry name" value="Plant lectins/antimicrobial peptides"/>
    <property type="match status" value="1"/>
</dbReference>
<evidence type="ECO:0000313" key="11">
    <source>
        <dbReference type="Proteomes" id="UP000799750"/>
    </source>
</evidence>
<dbReference type="InterPro" id="IPR001002">
    <property type="entry name" value="Chitin-bd_1"/>
</dbReference>
<dbReference type="PROSITE" id="PS51387">
    <property type="entry name" value="FAD_PCMH"/>
    <property type="match status" value="1"/>
</dbReference>
<sequence length="575" mass="60064">MSYTSTLLLGLLALGSVASAIPASSVKPSTDASCGGSTGYTCAGSTFGTCCSAYGWCGSTDAYCGTGCQSGFGQCGSGPSTPSSSSTVLVSSTFATSASSTPSSTSPASLSDCLNDNNVPISLATSPNFQQLSAPYNQRLAYTPAVIVIPTTQQHIQDAVVCAGTSKVKVQAKSGGHSYASFSSGGKDGSMVIDLENFHDITLDTTTGIVTVGAGVRLGNLAQGVWDQGKRALPHGTCPGVGIGGHSTHGGYGYDSRLWGLAMDTIIALDVVLADGSMIHATSTEHSDIFWAMRGAGDSFGVVVTFYMQTQPAPEAVTFFQYSFSVFGSQDTFTNTFLHLQDFATNSSVIDGRIGFGVYLDGSGFSLTGTFIGPIDEYNNKIAPELLRSLPTPSSPTVQSVDWITSLVKLSNEPSLSVPLSGYSAHDNFFAKSITVPESTGLTADALNSYYTYIHSTAAPASWFSIINLYGGPESAINTKDTTFAAYSDRDSLWVFQHYGETQASVPFIQGLNDAVVKAQPQTKFGAYLNYVDPSLSAADAHALYYGDAVYGRLAALKKTADPNAVFWNPQAVGA</sequence>
<keyword evidence="4" id="KW-0274">FAD</keyword>
<dbReference type="Gene3D" id="3.30.465.10">
    <property type="match status" value="1"/>
</dbReference>
<keyword evidence="11" id="KW-1185">Reference proteome</keyword>
<organism evidence="10 11">
    <name type="scientific">Lophium mytilinum</name>
    <dbReference type="NCBI Taxonomy" id="390894"/>
    <lineage>
        <taxon>Eukaryota</taxon>
        <taxon>Fungi</taxon>
        <taxon>Dikarya</taxon>
        <taxon>Ascomycota</taxon>
        <taxon>Pezizomycotina</taxon>
        <taxon>Dothideomycetes</taxon>
        <taxon>Pleosporomycetidae</taxon>
        <taxon>Mytilinidiales</taxon>
        <taxon>Mytilinidiaceae</taxon>
        <taxon>Lophium</taxon>
    </lineage>
</organism>
<dbReference type="InterPro" id="IPR012951">
    <property type="entry name" value="BBE"/>
</dbReference>
<dbReference type="PANTHER" id="PTHR42973">
    <property type="entry name" value="BINDING OXIDOREDUCTASE, PUTATIVE (AFU_ORTHOLOGUE AFUA_1G17690)-RELATED"/>
    <property type="match status" value="1"/>
</dbReference>
<feature type="signal peptide" evidence="7">
    <location>
        <begin position="1"/>
        <end position="20"/>
    </location>
</feature>
<keyword evidence="6" id="KW-1015">Disulfide bond</keyword>
<dbReference type="EMBL" id="MU004195">
    <property type="protein sequence ID" value="KAF2491897.1"/>
    <property type="molecule type" value="Genomic_DNA"/>
</dbReference>
<proteinExistence type="inferred from homology"/>
<keyword evidence="3 6" id="KW-0147">Chitin-binding</keyword>
<evidence type="ECO:0000256" key="3">
    <source>
        <dbReference type="ARBA" id="ARBA00022669"/>
    </source>
</evidence>
<feature type="disulfide bond" evidence="6">
    <location>
        <begin position="50"/>
        <end position="64"/>
    </location>
</feature>
<dbReference type="InterPro" id="IPR036318">
    <property type="entry name" value="FAD-bd_PCMH-like_sf"/>
</dbReference>
<dbReference type="GO" id="GO:0016491">
    <property type="term" value="F:oxidoreductase activity"/>
    <property type="evidence" value="ECO:0007669"/>
    <property type="project" value="UniProtKB-KW"/>
</dbReference>
<dbReference type="CDD" id="cd11618">
    <property type="entry name" value="ChtBD1_1"/>
    <property type="match status" value="1"/>
</dbReference>
<keyword evidence="7" id="KW-0732">Signal</keyword>
<dbReference type="InterPro" id="IPR016166">
    <property type="entry name" value="FAD-bd_PCMH"/>
</dbReference>
<keyword evidence="5" id="KW-0560">Oxidoreductase</keyword>
<feature type="domain" description="FAD-binding PCMH-type" evidence="9">
    <location>
        <begin position="140"/>
        <end position="313"/>
    </location>
</feature>
<dbReference type="GO" id="GO:0071949">
    <property type="term" value="F:FAD binding"/>
    <property type="evidence" value="ECO:0007669"/>
    <property type="project" value="InterPro"/>
</dbReference>
<dbReference type="AlphaFoldDB" id="A0A6A6QKG9"/>
<comment type="caution">
    <text evidence="6">Lacks conserved residue(s) required for the propagation of feature annotation.</text>
</comment>
<dbReference type="PROSITE" id="PS50941">
    <property type="entry name" value="CHIT_BIND_I_2"/>
    <property type="match status" value="1"/>
</dbReference>
<evidence type="ECO:0000256" key="1">
    <source>
        <dbReference type="ARBA" id="ARBA00005466"/>
    </source>
</evidence>
<comment type="similarity">
    <text evidence="1">Belongs to the oxygen-dependent FAD-linked oxidoreductase family.</text>
</comment>
<evidence type="ECO:0000259" key="8">
    <source>
        <dbReference type="PROSITE" id="PS50941"/>
    </source>
</evidence>
<accession>A0A6A6QKG9</accession>
<dbReference type="GO" id="GO:0008061">
    <property type="term" value="F:chitin binding"/>
    <property type="evidence" value="ECO:0007669"/>
    <property type="project" value="UniProtKB-UniRule"/>
</dbReference>
<gene>
    <name evidence="10" type="ORF">BU16DRAFT_530318</name>
</gene>
<evidence type="ECO:0000256" key="6">
    <source>
        <dbReference type="PROSITE-ProRule" id="PRU00261"/>
    </source>
</evidence>
<dbReference type="Proteomes" id="UP000799750">
    <property type="component" value="Unassembled WGS sequence"/>
</dbReference>
<dbReference type="SUPFAM" id="SSF56176">
    <property type="entry name" value="FAD-binding/transporter-associated domain-like"/>
    <property type="match status" value="1"/>
</dbReference>
<evidence type="ECO:0000259" key="9">
    <source>
        <dbReference type="PROSITE" id="PS51387"/>
    </source>
</evidence>
<dbReference type="InterPro" id="IPR016169">
    <property type="entry name" value="FAD-bd_PCMH_sub2"/>
</dbReference>
<evidence type="ECO:0000256" key="7">
    <source>
        <dbReference type="SAM" id="SignalP"/>
    </source>
</evidence>
<protein>
    <submittedName>
        <fullName evidence="10">FAD-binding domain-containing protein</fullName>
    </submittedName>
</protein>
<dbReference type="PANTHER" id="PTHR42973:SF15">
    <property type="entry name" value="FAD-BINDING PCMH-TYPE DOMAIN-CONTAINING PROTEIN"/>
    <property type="match status" value="1"/>
</dbReference>
<dbReference type="SMART" id="SM00270">
    <property type="entry name" value="ChtBD1"/>
    <property type="match status" value="1"/>
</dbReference>
<reference evidence="10" key="1">
    <citation type="journal article" date="2020" name="Stud. Mycol.">
        <title>101 Dothideomycetes genomes: a test case for predicting lifestyles and emergence of pathogens.</title>
        <authorList>
            <person name="Haridas S."/>
            <person name="Albert R."/>
            <person name="Binder M."/>
            <person name="Bloem J."/>
            <person name="Labutti K."/>
            <person name="Salamov A."/>
            <person name="Andreopoulos B."/>
            <person name="Baker S."/>
            <person name="Barry K."/>
            <person name="Bills G."/>
            <person name="Bluhm B."/>
            <person name="Cannon C."/>
            <person name="Castanera R."/>
            <person name="Culley D."/>
            <person name="Daum C."/>
            <person name="Ezra D."/>
            <person name="Gonzalez J."/>
            <person name="Henrissat B."/>
            <person name="Kuo A."/>
            <person name="Liang C."/>
            <person name="Lipzen A."/>
            <person name="Lutzoni F."/>
            <person name="Magnuson J."/>
            <person name="Mondo S."/>
            <person name="Nolan M."/>
            <person name="Ohm R."/>
            <person name="Pangilinan J."/>
            <person name="Park H.-J."/>
            <person name="Ramirez L."/>
            <person name="Alfaro M."/>
            <person name="Sun H."/>
            <person name="Tritt A."/>
            <person name="Yoshinaga Y."/>
            <person name="Zwiers L.-H."/>
            <person name="Turgeon B."/>
            <person name="Goodwin S."/>
            <person name="Spatafora J."/>
            <person name="Crous P."/>
            <person name="Grigoriev I."/>
        </authorList>
    </citation>
    <scope>NUCLEOTIDE SEQUENCE</scope>
    <source>
        <strain evidence="10">CBS 269.34</strain>
    </source>
</reference>